<sequence>MTKHTTTHALIQNFLSEEELQEILAVFNFKETARKCTVSMLLAYLLEAATHEWKSLRYAADVGPSGGLTAVDHSSLSIHIKALDYAIMKRIFQVLVGS</sequence>
<dbReference type="EMBL" id="AKKV01000052">
    <property type="protein sequence ID" value="EIT83726.1"/>
    <property type="molecule type" value="Genomic_DNA"/>
</dbReference>
<dbReference type="eggNOG" id="COG3385">
    <property type="taxonomic scope" value="Bacteria"/>
</dbReference>
<evidence type="ECO:0000313" key="1">
    <source>
        <dbReference type="EMBL" id="EIT83726.1"/>
    </source>
</evidence>
<keyword evidence="2" id="KW-1185">Reference proteome</keyword>
<dbReference type="RefSeq" id="WP_007203867.1">
    <property type="nucleotide sequence ID" value="NZ_AKKV01000052.1"/>
</dbReference>
<dbReference type="STRING" id="1196324.A374_19015"/>
<protein>
    <submittedName>
        <fullName evidence="1">Transposase of IS5377-like element</fullName>
    </submittedName>
</protein>
<dbReference type="PATRIC" id="fig|1196324.3.peg.3863"/>
<proteinExistence type="predicted"/>
<organism evidence="1 2">
    <name type="scientific">Fictibacillus macauensis ZFHKF-1</name>
    <dbReference type="NCBI Taxonomy" id="1196324"/>
    <lineage>
        <taxon>Bacteria</taxon>
        <taxon>Bacillati</taxon>
        <taxon>Bacillota</taxon>
        <taxon>Bacilli</taxon>
        <taxon>Bacillales</taxon>
        <taxon>Fictibacillaceae</taxon>
        <taxon>Fictibacillus</taxon>
    </lineage>
</organism>
<comment type="caution">
    <text evidence="1">The sequence shown here is derived from an EMBL/GenBank/DDBJ whole genome shotgun (WGS) entry which is preliminary data.</text>
</comment>
<reference evidence="1 2" key="1">
    <citation type="journal article" date="2012" name="J. Bacteriol.">
        <title>Genome of Bacillus macauensis ZFHKF-1, a Long-Chain-Forming Bacterium.</title>
        <authorList>
            <person name="Cai L."/>
            <person name="Zhang T."/>
        </authorList>
    </citation>
    <scope>NUCLEOTIDE SEQUENCE [LARGE SCALE GENOMIC DNA]</scope>
    <source>
        <strain evidence="1 2">ZFHKF-1</strain>
    </source>
</reference>
<name>I8IW60_9BACL</name>
<gene>
    <name evidence="1" type="ORF">A374_19015</name>
</gene>
<dbReference type="AlphaFoldDB" id="I8IW60"/>
<accession>I8IW60</accession>
<evidence type="ECO:0000313" key="2">
    <source>
        <dbReference type="Proteomes" id="UP000004080"/>
    </source>
</evidence>
<dbReference type="Proteomes" id="UP000004080">
    <property type="component" value="Unassembled WGS sequence"/>
</dbReference>